<dbReference type="AlphaFoldDB" id="A0A9P3UJC9"/>
<dbReference type="OrthoDB" id="3057665at2759"/>
<feature type="compositionally biased region" description="Low complexity" evidence="5">
    <location>
        <begin position="151"/>
        <end position="182"/>
    </location>
</feature>
<keyword evidence="8" id="KW-1185">Reference proteome</keyword>
<organism evidence="7 8">
    <name type="scientific">Lyophyllum shimeji</name>
    <name type="common">Hon-shimeji</name>
    <name type="synonym">Tricholoma shimeji</name>
    <dbReference type="NCBI Taxonomy" id="47721"/>
    <lineage>
        <taxon>Eukaryota</taxon>
        <taxon>Fungi</taxon>
        <taxon>Dikarya</taxon>
        <taxon>Basidiomycota</taxon>
        <taxon>Agaricomycotina</taxon>
        <taxon>Agaricomycetes</taxon>
        <taxon>Agaricomycetidae</taxon>
        <taxon>Agaricales</taxon>
        <taxon>Tricholomatineae</taxon>
        <taxon>Lyophyllaceae</taxon>
        <taxon>Lyophyllum</taxon>
    </lineage>
</organism>
<keyword evidence="4 6" id="KW-0472">Membrane</keyword>
<comment type="subcellular location">
    <subcellularLocation>
        <location evidence="1">Membrane</location>
        <topology evidence="1">Single-pass membrane protein</topology>
    </subcellularLocation>
</comment>
<dbReference type="InterPro" id="IPR051694">
    <property type="entry name" value="Immunoregulatory_rcpt-like"/>
</dbReference>
<evidence type="ECO:0000256" key="4">
    <source>
        <dbReference type="ARBA" id="ARBA00023136"/>
    </source>
</evidence>
<evidence type="ECO:0000256" key="2">
    <source>
        <dbReference type="ARBA" id="ARBA00022692"/>
    </source>
</evidence>
<gene>
    <name evidence="7" type="ORF">LshimejAT787_0211380</name>
</gene>
<proteinExistence type="predicted"/>
<accession>A0A9P3UJC9</accession>
<evidence type="ECO:0000313" key="8">
    <source>
        <dbReference type="Proteomes" id="UP001063166"/>
    </source>
</evidence>
<comment type="caution">
    <text evidence="7">The sequence shown here is derived from an EMBL/GenBank/DDBJ whole genome shotgun (WGS) entry which is preliminary data.</text>
</comment>
<feature type="compositionally biased region" description="Polar residues" evidence="5">
    <location>
        <begin position="336"/>
        <end position="345"/>
    </location>
</feature>
<reference evidence="7" key="1">
    <citation type="submission" date="2022-07" db="EMBL/GenBank/DDBJ databases">
        <title>The genome of Lyophyllum shimeji provides insight into the initial evolution of ectomycorrhizal fungal genome.</title>
        <authorList>
            <person name="Kobayashi Y."/>
            <person name="Shibata T."/>
            <person name="Hirakawa H."/>
            <person name="Shigenobu S."/>
            <person name="Nishiyama T."/>
            <person name="Yamada A."/>
            <person name="Hasebe M."/>
            <person name="Kawaguchi M."/>
        </authorList>
    </citation>
    <scope>NUCLEOTIDE SEQUENCE</scope>
    <source>
        <strain evidence="7">AT787</strain>
    </source>
</reference>
<evidence type="ECO:0000256" key="5">
    <source>
        <dbReference type="SAM" id="MobiDB-lite"/>
    </source>
</evidence>
<dbReference type="PANTHER" id="PTHR15549">
    <property type="entry name" value="PAIRED IMMUNOGLOBULIN-LIKE TYPE 2 RECEPTOR"/>
    <property type="match status" value="1"/>
</dbReference>
<keyword evidence="2 6" id="KW-0812">Transmembrane</keyword>
<name>A0A9P3UJC9_LYOSH</name>
<dbReference type="Proteomes" id="UP001063166">
    <property type="component" value="Unassembled WGS sequence"/>
</dbReference>
<sequence>MGPVIKRFGAKFKDEWDSLCNRTIHVFLLSLLTLIFSPRRTLSLTLNKPVPGARFTGILSNGIATVSWVVAPGDPPFITLEIQNNVTLDSWEFASNVDITLGRITRKLNDVAGSKFYFMQAVLVSDITHVLAESPLFTVDGIAAPTTNPIPSTTDTRTITTPTTSASTTSTVQPTSITTVSPAPNQKKTGPAVKTVLPCVAVLVLLLVVGSIFYLRRRRRRRLLAAHPILVPLIHQEDYTQPLDKRGRLGQVVSEKSAAERQRDQLQMDLAARNRAERPGALSSASQADSEATLRRQVEVMSQRILELETQQRELEAYGVYPFSNEGRRQPPPDYSVTTSSRIIA</sequence>
<dbReference type="GO" id="GO:0071944">
    <property type="term" value="C:cell periphery"/>
    <property type="evidence" value="ECO:0007669"/>
    <property type="project" value="UniProtKB-ARBA"/>
</dbReference>
<evidence type="ECO:0000256" key="1">
    <source>
        <dbReference type="ARBA" id="ARBA00004167"/>
    </source>
</evidence>
<keyword evidence="3 6" id="KW-1133">Transmembrane helix</keyword>
<feature type="region of interest" description="Disordered" evidence="5">
    <location>
        <begin position="148"/>
        <end position="189"/>
    </location>
</feature>
<feature type="region of interest" description="Disordered" evidence="5">
    <location>
        <begin position="323"/>
        <end position="345"/>
    </location>
</feature>
<evidence type="ECO:0000256" key="6">
    <source>
        <dbReference type="SAM" id="Phobius"/>
    </source>
</evidence>
<dbReference type="EMBL" id="BRPK01000002">
    <property type="protein sequence ID" value="GLB35573.1"/>
    <property type="molecule type" value="Genomic_DNA"/>
</dbReference>
<evidence type="ECO:0000313" key="7">
    <source>
        <dbReference type="EMBL" id="GLB35573.1"/>
    </source>
</evidence>
<dbReference type="GO" id="GO:0016020">
    <property type="term" value="C:membrane"/>
    <property type="evidence" value="ECO:0007669"/>
    <property type="project" value="UniProtKB-SubCell"/>
</dbReference>
<feature type="transmembrane region" description="Helical" evidence="6">
    <location>
        <begin position="195"/>
        <end position="215"/>
    </location>
</feature>
<evidence type="ECO:0000256" key="3">
    <source>
        <dbReference type="ARBA" id="ARBA00022989"/>
    </source>
</evidence>
<protein>
    <submittedName>
        <fullName evidence="7">Uncharacterized protein</fullName>
    </submittedName>
</protein>